<reference evidence="3" key="1">
    <citation type="journal article" date="2019" name="Int. J. Syst. Evol. Microbiol.">
        <title>The Global Catalogue of Microorganisms (GCM) 10K type strain sequencing project: providing services to taxonomists for standard genome sequencing and annotation.</title>
        <authorList>
            <consortium name="The Broad Institute Genomics Platform"/>
            <consortium name="The Broad Institute Genome Sequencing Center for Infectious Disease"/>
            <person name="Wu L."/>
            <person name="Ma J."/>
        </authorList>
    </citation>
    <scope>NUCLEOTIDE SEQUENCE [LARGE SCALE GENOMIC DNA]</scope>
    <source>
        <strain evidence="3">CGMCC 4.7319</strain>
    </source>
</reference>
<proteinExistence type="predicted"/>
<dbReference type="InterPro" id="IPR011051">
    <property type="entry name" value="RmlC_Cupin_sf"/>
</dbReference>
<evidence type="ECO:0000259" key="1">
    <source>
        <dbReference type="Pfam" id="PF07883"/>
    </source>
</evidence>
<dbReference type="EMBL" id="BMNC01000016">
    <property type="protein sequence ID" value="GGN20375.1"/>
    <property type="molecule type" value="Genomic_DNA"/>
</dbReference>
<feature type="domain" description="Cupin type-2" evidence="1">
    <location>
        <begin position="70"/>
        <end position="144"/>
    </location>
</feature>
<accession>A0ABQ2INT4</accession>
<comment type="caution">
    <text evidence="2">The sequence shown here is derived from an EMBL/GenBank/DDBJ whole genome shotgun (WGS) entry which is preliminary data.</text>
</comment>
<protein>
    <submittedName>
        <fullName evidence="2">Cupin</fullName>
    </submittedName>
</protein>
<dbReference type="Gene3D" id="2.60.120.10">
    <property type="entry name" value="Jelly Rolls"/>
    <property type="match status" value="1"/>
</dbReference>
<sequence length="185" mass="20337">MKGIALATSGPDFAMTDFLGALTHAVRPDGARPLVVHDDELETIPPGAVPNPTTLRIAGTLPTSTFELFRQVIPPGESSDMQRHYHETVHFVISGDGHSEIQHAEPDSFETVSWTSGSFVYTPPWTWHRHYNDSSEHPVEFLTIENSRLLALFGLARRQSAGLATFAEARARFDTPAPDSSGEEQ</sequence>
<dbReference type="Pfam" id="PF07883">
    <property type="entry name" value="Cupin_2"/>
    <property type="match status" value="1"/>
</dbReference>
<keyword evidence="3" id="KW-1185">Reference proteome</keyword>
<dbReference type="InterPro" id="IPR013096">
    <property type="entry name" value="Cupin_2"/>
</dbReference>
<name>A0ABQ2INT4_9PSEU</name>
<gene>
    <name evidence="2" type="ORF">GCM10011609_71900</name>
</gene>
<evidence type="ECO:0000313" key="2">
    <source>
        <dbReference type="EMBL" id="GGN20375.1"/>
    </source>
</evidence>
<organism evidence="2 3">
    <name type="scientific">Lentzea pudingi</name>
    <dbReference type="NCBI Taxonomy" id="1789439"/>
    <lineage>
        <taxon>Bacteria</taxon>
        <taxon>Bacillati</taxon>
        <taxon>Actinomycetota</taxon>
        <taxon>Actinomycetes</taxon>
        <taxon>Pseudonocardiales</taxon>
        <taxon>Pseudonocardiaceae</taxon>
        <taxon>Lentzea</taxon>
    </lineage>
</organism>
<evidence type="ECO:0000313" key="3">
    <source>
        <dbReference type="Proteomes" id="UP000597656"/>
    </source>
</evidence>
<dbReference type="Proteomes" id="UP000597656">
    <property type="component" value="Unassembled WGS sequence"/>
</dbReference>
<dbReference type="SUPFAM" id="SSF51182">
    <property type="entry name" value="RmlC-like cupins"/>
    <property type="match status" value="1"/>
</dbReference>
<dbReference type="InterPro" id="IPR014710">
    <property type="entry name" value="RmlC-like_jellyroll"/>
</dbReference>